<sequence length="1113" mass="125116">MAERQIDHIVKYRRALEELHANRHQFTADALGPLVLTLNQALRKAATLPRNNLVAPDAIRLVTVLFVDVSDSTRIARQMDASDWKLVLAQAHQQVADVVTAWDGEVGQYLGDGLLCYFGAQRSGGDDASRAVACALAIQNTVEAYAKSVYTDYKVTFTTRIGVTTGRLVVGMVGYENRQTLLALGPATNLAARLQSFALPGQVLIDSTTFSRVRRQFICDAVRPIQVKGYDEAIRSYQVIGQRSPEDILFVETSVNGIELPFVGRQGTIETLQRISDEARQKNELQFVTLIGDAGLGKSRLLQELKSLSEDQSVRPFPIIATYEKRGLECNLLRHLLMSECHITDDMPLEVIQEHIRSQIGGVWLHETEAIIAAETIGYLAGYGFEDSEHIRMLARKPAFKQQAYSWVAQWLQVLAGDKSILLLIDNILWADAESYEWLRNLLMYLKNSPTCMIIAIRTGEANHALDNLAQTQDRQNVVLKPLAVEEIKQIADAVLQHVKNAPRQLTERICERSQGNPLFVTESLTMLFDSGVFQQGQDDLWRVDVARYEDAIAAMPHGLLGILQARLDELMPEAYAVIQIAAIIGDTFWEACVRELLKVESVSMALQELEARGFITLNDDSAFSDDRQYSFRQSLYRQVAYEMVPRALRESYHNQVAQWLILRVATRPELYTALAEHFEAANRHEAALFTYLEVAQNRYERNMLQETLAHVQRGLALTGKVAREEALPVASQLWLLQGRALNGLGRHAQASAACESALMLFDEMPGKVLNQQRTIAARTLGSAYRCMGRYDKSFDALQMALETIDKDNGIQYSKLLMSFGILALYRGYIDEALTYQARSEKIGKDSQSISAYNGALTLRGLIAIERGELGLALRAFQQVLESNSEFNFIHYMIKDLFNIGTVYMGLKCYERALLVFDEAELLIQQHRGHRPLLQAYRGLTLMELGHLEEGSAQLQIAQEMQPGDTHQHQMLQLASLRGMILTGDYEACIQNADIFIESVRHTNELMAVRATHRKAQAYQKLGRLEEARMQMATAMSVEEISGGRRLWECYVGMAELSPLPQDRLRYMTMAAEVLTKLAESLNEHPGLKHTFLQGEMVRSVFQTVADGTIEET</sequence>
<protein>
    <submittedName>
        <fullName evidence="4">AAA family ATPase</fullName>
    </submittedName>
</protein>
<keyword evidence="2" id="KW-0067">ATP-binding</keyword>
<dbReference type="Pfam" id="PF13191">
    <property type="entry name" value="AAA_16"/>
    <property type="match status" value="1"/>
</dbReference>
<dbReference type="GO" id="GO:0005737">
    <property type="term" value="C:cytoplasm"/>
    <property type="evidence" value="ECO:0007669"/>
    <property type="project" value="TreeGrafter"/>
</dbReference>
<dbReference type="GO" id="GO:0035556">
    <property type="term" value="P:intracellular signal transduction"/>
    <property type="evidence" value="ECO:0007669"/>
    <property type="project" value="InterPro"/>
</dbReference>
<dbReference type="CDD" id="cd07302">
    <property type="entry name" value="CHD"/>
    <property type="match status" value="1"/>
</dbReference>
<dbReference type="Proteomes" id="UP000594468">
    <property type="component" value="Chromosome"/>
</dbReference>
<feature type="domain" description="Guanylate cyclase" evidence="3">
    <location>
        <begin position="63"/>
        <end position="195"/>
    </location>
</feature>
<reference evidence="4 5" key="1">
    <citation type="submission" date="2020-02" db="EMBL/GenBank/DDBJ databases">
        <authorList>
            <person name="Zheng R.K."/>
            <person name="Sun C.M."/>
        </authorList>
    </citation>
    <scope>NUCLEOTIDE SEQUENCE [LARGE SCALE GENOMIC DNA]</scope>
    <source>
        <strain evidence="5">rifampicinis</strain>
    </source>
</reference>
<dbReference type="SMART" id="SM00028">
    <property type="entry name" value="TPR"/>
    <property type="match status" value="7"/>
</dbReference>
<dbReference type="PROSITE" id="PS50125">
    <property type="entry name" value="GUANYLATE_CYCLASE_2"/>
    <property type="match status" value="1"/>
</dbReference>
<dbReference type="AlphaFoldDB" id="A0A7S8E9I1"/>
<dbReference type="RefSeq" id="WP_195170921.1">
    <property type="nucleotide sequence ID" value="NZ_CP062983.1"/>
</dbReference>
<evidence type="ECO:0000259" key="3">
    <source>
        <dbReference type="PROSITE" id="PS50125"/>
    </source>
</evidence>
<keyword evidence="1" id="KW-0547">Nucleotide-binding</keyword>
<evidence type="ECO:0000313" key="4">
    <source>
        <dbReference type="EMBL" id="QPC82852.1"/>
    </source>
</evidence>
<dbReference type="SUPFAM" id="SSF52540">
    <property type="entry name" value="P-loop containing nucleoside triphosphate hydrolases"/>
    <property type="match status" value="1"/>
</dbReference>
<organism evidence="4 5">
    <name type="scientific">Phototrophicus methaneseepsis</name>
    <dbReference type="NCBI Taxonomy" id="2710758"/>
    <lineage>
        <taxon>Bacteria</taxon>
        <taxon>Bacillati</taxon>
        <taxon>Chloroflexota</taxon>
        <taxon>Candidatus Thermofontia</taxon>
        <taxon>Phototrophicales</taxon>
        <taxon>Phototrophicaceae</taxon>
        <taxon>Phototrophicus</taxon>
    </lineage>
</organism>
<dbReference type="InterPro" id="IPR027417">
    <property type="entry name" value="P-loop_NTPase"/>
</dbReference>
<dbReference type="SUPFAM" id="SSF48452">
    <property type="entry name" value="TPR-like"/>
    <property type="match status" value="2"/>
</dbReference>
<dbReference type="Gene3D" id="1.25.40.10">
    <property type="entry name" value="Tetratricopeptide repeat domain"/>
    <property type="match status" value="2"/>
</dbReference>
<evidence type="ECO:0000256" key="2">
    <source>
        <dbReference type="ARBA" id="ARBA00022840"/>
    </source>
</evidence>
<accession>A0A7S8E9I1</accession>
<gene>
    <name evidence="4" type="ORF">G4Y79_00310</name>
</gene>
<dbReference type="SUPFAM" id="SSF55073">
    <property type="entry name" value="Nucleotide cyclase"/>
    <property type="match status" value="1"/>
</dbReference>
<dbReference type="InterPro" id="IPR019734">
    <property type="entry name" value="TPR_rpt"/>
</dbReference>
<dbReference type="Gene3D" id="3.30.70.1230">
    <property type="entry name" value="Nucleotide cyclase"/>
    <property type="match status" value="1"/>
</dbReference>
<dbReference type="EMBL" id="CP062983">
    <property type="protein sequence ID" value="QPC82852.1"/>
    <property type="molecule type" value="Genomic_DNA"/>
</dbReference>
<dbReference type="KEGG" id="pmet:G4Y79_00310"/>
<dbReference type="SMART" id="SM00044">
    <property type="entry name" value="CYCc"/>
    <property type="match status" value="1"/>
</dbReference>
<evidence type="ECO:0000256" key="1">
    <source>
        <dbReference type="ARBA" id="ARBA00022741"/>
    </source>
</evidence>
<dbReference type="InterPro" id="IPR011990">
    <property type="entry name" value="TPR-like_helical_dom_sf"/>
</dbReference>
<dbReference type="InterPro" id="IPR029787">
    <property type="entry name" value="Nucleotide_cyclase"/>
</dbReference>
<dbReference type="PANTHER" id="PTHR16305:SF28">
    <property type="entry name" value="GUANYLATE CYCLASE DOMAIN-CONTAINING PROTEIN"/>
    <property type="match status" value="1"/>
</dbReference>
<dbReference type="InterPro" id="IPR041664">
    <property type="entry name" value="AAA_16"/>
</dbReference>
<keyword evidence="5" id="KW-1185">Reference proteome</keyword>
<dbReference type="PANTHER" id="PTHR16305">
    <property type="entry name" value="TESTICULAR SOLUBLE ADENYLYL CYCLASE"/>
    <property type="match status" value="1"/>
</dbReference>
<dbReference type="Pfam" id="PF00211">
    <property type="entry name" value="Guanylate_cyc"/>
    <property type="match status" value="1"/>
</dbReference>
<dbReference type="GO" id="GO:0005524">
    <property type="term" value="F:ATP binding"/>
    <property type="evidence" value="ECO:0007669"/>
    <property type="project" value="UniProtKB-KW"/>
</dbReference>
<evidence type="ECO:0000313" key="5">
    <source>
        <dbReference type="Proteomes" id="UP000594468"/>
    </source>
</evidence>
<dbReference type="GO" id="GO:0009190">
    <property type="term" value="P:cyclic nucleotide biosynthetic process"/>
    <property type="evidence" value="ECO:0007669"/>
    <property type="project" value="InterPro"/>
</dbReference>
<proteinExistence type="predicted"/>
<dbReference type="GO" id="GO:0004016">
    <property type="term" value="F:adenylate cyclase activity"/>
    <property type="evidence" value="ECO:0007669"/>
    <property type="project" value="UniProtKB-ARBA"/>
</dbReference>
<dbReference type="InterPro" id="IPR001054">
    <property type="entry name" value="A/G_cyclase"/>
</dbReference>
<name>A0A7S8E9I1_9CHLR</name>